<dbReference type="AlphaFoldDB" id="A0A6J4QME5"/>
<accession>A0A6J4QME5</accession>
<evidence type="ECO:0000313" key="2">
    <source>
        <dbReference type="EMBL" id="CAA9446222.1"/>
    </source>
</evidence>
<feature type="non-terminal residue" evidence="2">
    <location>
        <position position="70"/>
    </location>
</feature>
<name>A0A6J4QME5_9ACTN</name>
<feature type="region of interest" description="Disordered" evidence="1">
    <location>
        <begin position="48"/>
        <end position="70"/>
    </location>
</feature>
<feature type="non-terminal residue" evidence="2">
    <location>
        <position position="1"/>
    </location>
</feature>
<organism evidence="2">
    <name type="scientific">uncultured Rubrobacteraceae bacterium</name>
    <dbReference type="NCBI Taxonomy" id="349277"/>
    <lineage>
        <taxon>Bacteria</taxon>
        <taxon>Bacillati</taxon>
        <taxon>Actinomycetota</taxon>
        <taxon>Rubrobacteria</taxon>
        <taxon>Rubrobacterales</taxon>
        <taxon>Rubrobacteraceae</taxon>
        <taxon>environmental samples</taxon>
    </lineage>
</organism>
<evidence type="ECO:0000256" key="1">
    <source>
        <dbReference type="SAM" id="MobiDB-lite"/>
    </source>
</evidence>
<reference evidence="2" key="1">
    <citation type="submission" date="2020-02" db="EMBL/GenBank/DDBJ databases">
        <authorList>
            <person name="Meier V. D."/>
        </authorList>
    </citation>
    <scope>NUCLEOTIDE SEQUENCE</scope>
    <source>
        <strain evidence="2">AVDCRST_MAG78</strain>
    </source>
</reference>
<feature type="region of interest" description="Disordered" evidence="1">
    <location>
        <begin position="1"/>
        <end position="34"/>
    </location>
</feature>
<proteinExistence type="predicted"/>
<feature type="compositionally biased region" description="Gly residues" evidence="1">
    <location>
        <begin position="1"/>
        <end position="25"/>
    </location>
</feature>
<gene>
    <name evidence="2" type="ORF">AVDCRST_MAG78-2900</name>
</gene>
<protein>
    <submittedName>
        <fullName evidence="2">Transcriptional regulator, AcrR family</fullName>
    </submittedName>
</protein>
<sequence length="70" mass="6765">GGGVGSAGADYGGGVRGVRGEGVQGGDDQEHRGDWGVAVSGFDLLVLPRQGGPLQGSPEFASADPASGGR</sequence>
<dbReference type="EMBL" id="CADCVB010000189">
    <property type="protein sequence ID" value="CAA9446222.1"/>
    <property type="molecule type" value="Genomic_DNA"/>
</dbReference>